<organism evidence="8 9">
    <name type="scientific">Mycolicibacterium lutetiense</name>
    <dbReference type="NCBI Taxonomy" id="1641992"/>
    <lineage>
        <taxon>Bacteria</taxon>
        <taxon>Bacillati</taxon>
        <taxon>Actinomycetota</taxon>
        <taxon>Actinomycetes</taxon>
        <taxon>Mycobacteriales</taxon>
        <taxon>Mycobacteriaceae</taxon>
        <taxon>Mycolicibacterium</taxon>
    </lineage>
</organism>
<dbReference type="RefSeq" id="WP_307870002.1">
    <property type="nucleotide sequence ID" value="NZ_JAGIOP010000002.1"/>
</dbReference>
<evidence type="ECO:0000313" key="8">
    <source>
        <dbReference type="EMBL" id="MBP2452390.1"/>
    </source>
</evidence>
<evidence type="ECO:0000256" key="4">
    <source>
        <dbReference type="ARBA" id="ARBA00022840"/>
    </source>
</evidence>
<proteinExistence type="predicted"/>
<evidence type="ECO:0000256" key="1">
    <source>
        <dbReference type="ARBA" id="ARBA00022741"/>
    </source>
</evidence>
<keyword evidence="4" id="KW-0067">ATP-binding</keyword>
<reference evidence="8 9" key="1">
    <citation type="submission" date="2021-03" db="EMBL/GenBank/DDBJ databases">
        <title>Sequencing the genomes of 1000 actinobacteria strains.</title>
        <authorList>
            <person name="Klenk H.-P."/>
        </authorList>
    </citation>
    <scope>NUCLEOTIDE SEQUENCE [LARGE SCALE GENOMIC DNA]</scope>
    <source>
        <strain evidence="8 9">DSM 46713</strain>
    </source>
</reference>
<gene>
    <name evidence="8" type="ORF">JOF57_002303</name>
</gene>
<dbReference type="PANTHER" id="PTHR11070">
    <property type="entry name" value="UVRD / RECB / PCRA DNA HELICASE FAMILY MEMBER"/>
    <property type="match status" value="1"/>
</dbReference>
<dbReference type="EMBL" id="JAGIOP010000002">
    <property type="protein sequence ID" value="MBP2452390.1"/>
    <property type="molecule type" value="Genomic_DNA"/>
</dbReference>
<sequence>MELAAGGGKTWLLVDTVRQVAGGSGKTLVLTHTHAGVHSIRNKMRTLGVASDAAHVGTITSLAFELVRSYSRIAGMDVPPIPDWADSNDYIEGARRVMRNPHVRDVFKVSYSHLLVDEYQDCSLAQHMLVTEFSHVISNCAVFGDPLQGIFGFRDPLVDWNTDVLPHFPAHSFDYFPRRWMEHNQPLGHWLYRMRDRLRPGASLTIDNDAPSGVTFIKGTPRRTELIQAALRPRPDGESVVIITPPDKTSARTIAAQLKGTYGTMEDVRGTFMIDALTELENAAPERRARWLADMAKSCFTGYANVNKTVLNKLATGQPVAGLTRPGLEQTLAAFDRVLTDPTFAVISDAMRDIRCAKEAQLHSREAWTDIAAALERCGTDPERSAVTELGRIRDRLRHSGRPATARVVSRTALIKGLEFDHVIVANLERQTDHCNLYVALSRARKTLTIIGKDNTITITETKRTPNTKGGRSTSDAPRNASH</sequence>
<comment type="caution">
    <text evidence="8">The sequence shown here is derived from an EMBL/GenBank/DDBJ whole genome shotgun (WGS) entry which is preliminary data.</text>
</comment>
<protein>
    <recommendedName>
        <fullName evidence="10">DNA helicase</fullName>
    </recommendedName>
</protein>
<dbReference type="Proteomes" id="UP000694460">
    <property type="component" value="Unassembled WGS sequence"/>
</dbReference>
<keyword evidence="2" id="KW-0378">Hydrolase</keyword>
<dbReference type="InterPro" id="IPR014016">
    <property type="entry name" value="UvrD-like_ATP-bd"/>
</dbReference>
<dbReference type="Pfam" id="PF00580">
    <property type="entry name" value="UvrD-helicase"/>
    <property type="match status" value="1"/>
</dbReference>
<feature type="region of interest" description="Disordered" evidence="5">
    <location>
        <begin position="461"/>
        <end position="483"/>
    </location>
</feature>
<dbReference type="InterPro" id="IPR027351">
    <property type="entry name" value="(+)RNA_virus_helicase_core_dom"/>
</dbReference>
<dbReference type="Pfam" id="PF01443">
    <property type="entry name" value="Viral_helicase1"/>
    <property type="match status" value="1"/>
</dbReference>
<evidence type="ECO:0000256" key="2">
    <source>
        <dbReference type="ARBA" id="ARBA00022801"/>
    </source>
</evidence>
<dbReference type="InterPro" id="IPR000212">
    <property type="entry name" value="DNA_helicase_UvrD/REP"/>
</dbReference>
<keyword evidence="1" id="KW-0547">Nucleotide-binding</keyword>
<feature type="domain" description="(+)RNA virus helicase C-terminal" evidence="7">
    <location>
        <begin position="403"/>
        <end position="451"/>
    </location>
</feature>
<name>A0ABS4ZSA3_9MYCO</name>
<evidence type="ECO:0000313" key="9">
    <source>
        <dbReference type="Proteomes" id="UP000694460"/>
    </source>
</evidence>
<dbReference type="SUPFAM" id="SSF52540">
    <property type="entry name" value="P-loop containing nucleoside triphosphate hydrolases"/>
    <property type="match status" value="1"/>
</dbReference>
<evidence type="ECO:0000259" key="6">
    <source>
        <dbReference type="Pfam" id="PF00580"/>
    </source>
</evidence>
<dbReference type="InterPro" id="IPR027417">
    <property type="entry name" value="P-loop_NTPase"/>
</dbReference>
<evidence type="ECO:0000256" key="5">
    <source>
        <dbReference type="SAM" id="MobiDB-lite"/>
    </source>
</evidence>
<feature type="domain" description="UvrD-like helicase ATP-binding" evidence="6">
    <location>
        <begin position="98"/>
        <end position="155"/>
    </location>
</feature>
<keyword evidence="3" id="KW-0347">Helicase</keyword>
<dbReference type="Gene3D" id="3.40.50.300">
    <property type="entry name" value="P-loop containing nucleotide triphosphate hydrolases"/>
    <property type="match status" value="2"/>
</dbReference>
<keyword evidence="9" id="KW-1185">Reference proteome</keyword>
<evidence type="ECO:0000256" key="3">
    <source>
        <dbReference type="ARBA" id="ARBA00022806"/>
    </source>
</evidence>
<evidence type="ECO:0008006" key="10">
    <source>
        <dbReference type="Google" id="ProtNLM"/>
    </source>
</evidence>
<dbReference type="PANTHER" id="PTHR11070:SF2">
    <property type="entry name" value="ATP-DEPENDENT DNA HELICASE SRS2"/>
    <property type="match status" value="1"/>
</dbReference>
<accession>A0ABS4ZSA3</accession>
<evidence type="ECO:0000259" key="7">
    <source>
        <dbReference type="Pfam" id="PF01443"/>
    </source>
</evidence>